<dbReference type="KEGG" id="rsa:RSal33209_3319"/>
<proteinExistence type="inferred from homology"/>
<dbReference type="AlphaFoldDB" id="A9WV10"/>
<comment type="similarity">
    <text evidence="2">Belongs to the NADH:flavin oxidoreductase/NADH oxidase family.</text>
</comment>
<sequence>MELFSPITVGDFTLPNRMVMAPLTRLRSGADGIPGELIAEHYAQRASLGLIISDGTYPSHDSRSYPGQPGIASDEQAAGWAKVADAVHAEGGRIFMQVMHGGRTAHTAITGTERIVAPSAIAIDGLVRLGGDKGPHQVPHALTEAEIAGVRDEFVAAARRAVDAGFDGVEIHGANGYLVHQFLSPVSNVREDQYGGTAQNRARFAIEVAEAIAAEIGAGRVGIRLSPAHNIQDVLETDEADVAATYQAVIDGLAPLGLAYVSVLHREPQSDLVQNLRSRFGGTFMLNPGFAEVTDRDEAISLVAEDLADVVAVGRPVIANPDLVRRWELDHPENVPDPSTFYTTDAVGYNDYPLLSA</sequence>
<dbReference type="InterPro" id="IPR013785">
    <property type="entry name" value="Aldolase_TIM"/>
</dbReference>
<evidence type="ECO:0000256" key="2">
    <source>
        <dbReference type="ARBA" id="ARBA00005979"/>
    </source>
</evidence>
<organism evidence="5 6">
    <name type="scientific">Renibacterium salmoninarum (strain ATCC 33209 / DSM 20767 / JCM 11484 / NBRC 15589 / NCIMB 2235)</name>
    <dbReference type="NCBI Taxonomy" id="288705"/>
    <lineage>
        <taxon>Bacteria</taxon>
        <taxon>Bacillati</taxon>
        <taxon>Actinomycetota</taxon>
        <taxon>Actinomycetes</taxon>
        <taxon>Micrococcales</taxon>
        <taxon>Micrococcaceae</taxon>
        <taxon>Renibacterium</taxon>
    </lineage>
</organism>
<feature type="domain" description="NADH:flavin oxidoreductase/NADH oxidase N-terminal" evidence="4">
    <location>
        <begin position="2"/>
        <end position="331"/>
    </location>
</feature>
<comment type="cofactor">
    <cofactor evidence="1">
        <name>FMN</name>
        <dbReference type="ChEBI" id="CHEBI:58210"/>
    </cofactor>
</comment>
<dbReference type="PANTHER" id="PTHR22893">
    <property type="entry name" value="NADH OXIDOREDUCTASE-RELATED"/>
    <property type="match status" value="1"/>
</dbReference>
<dbReference type="RefSeq" id="WP_012246671.1">
    <property type="nucleotide sequence ID" value="NC_010168.1"/>
</dbReference>
<dbReference type="Pfam" id="PF00724">
    <property type="entry name" value="Oxidored_FMN"/>
    <property type="match status" value="1"/>
</dbReference>
<evidence type="ECO:0000313" key="5">
    <source>
        <dbReference type="EMBL" id="ABY25031.1"/>
    </source>
</evidence>
<evidence type="ECO:0000313" key="6">
    <source>
        <dbReference type="Proteomes" id="UP000002007"/>
    </source>
</evidence>
<dbReference type="InterPro" id="IPR045247">
    <property type="entry name" value="Oye-like"/>
</dbReference>
<dbReference type="eggNOG" id="COG1902">
    <property type="taxonomic scope" value="Bacteria"/>
</dbReference>
<name>A9WV10_RENSM</name>
<dbReference type="GO" id="GO:0016628">
    <property type="term" value="F:oxidoreductase activity, acting on the CH-CH group of donors, NAD or NADP as acceptor"/>
    <property type="evidence" value="ECO:0007669"/>
    <property type="project" value="UniProtKB-ARBA"/>
</dbReference>
<dbReference type="CDD" id="cd02933">
    <property type="entry name" value="OYE_like_FMN"/>
    <property type="match status" value="1"/>
</dbReference>
<keyword evidence="6" id="KW-1185">Reference proteome</keyword>
<dbReference type="GO" id="GO:0005829">
    <property type="term" value="C:cytosol"/>
    <property type="evidence" value="ECO:0007669"/>
    <property type="project" value="UniProtKB-ARBA"/>
</dbReference>
<dbReference type="Gene3D" id="3.20.20.70">
    <property type="entry name" value="Aldolase class I"/>
    <property type="match status" value="1"/>
</dbReference>
<evidence type="ECO:0000256" key="1">
    <source>
        <dbReference type="ARBA" id="ARBA00001917"/>
    </source>
</evidence>
<protein>
    <submittedName>
        <fullName evidence="5">NADH:flavin oxidoreductase, Old Yellow Enzyme family</fullName>
    </submittedName>
</protein>
<dbReference type="STRING" id="288705.RSal33209_3319"/>
<accession>A9WV10</accession>
<dbReference type="GO" id="GO:0010181">
    <property type="term" value="F:FMN binding"/>
    <property type="evidence" value="ECO:0007669"/>
    <property type="project" value="InterPro"/>
</dbReference>
<dbReference type="HOGENOM" id="CLU_012153_0_0_11"/>
<gene>
    <name evidence="5" type="ordered locus">RSal33209_3319</name>
</gene>
<dbReference type="PANTHER" id="PTHR22893:SF91">
    <property type="entry name" value="NADPH DEHYDROGENASE 2-RELATED"/>
    <property type="match status" value="1"/>
</dbReference>
<dbReference type="Proteomes" id="UP000002007">
    <property type="component" value="Chromosome"/>
</dbReference>
<dbReference type="EMBL" id="CP000910">
    <property type="protein sequence ID" value="ABY25031.1"/>
    <property type="molecule type" value="Genomic_DNA"/>
</dbReference>
<dbReference type="FunFam" id="3.20.20.70:FF:000059">
    <property type="entry name" value="N-ethylmaleimide reductase, FMN-linked"/>
    <property type="match status" value="1"/>
</dbReference>
<evidence type="ECO:0000259" key="4">
    <source>
        <dbReference type="Pfam" id="PF00724"/>
    </source>
</evidence>
<dbReference type="SUPFAM" id="SSF51395">
    <property type="entry name" value="FMN-linked oxidoreductases"/>
    <property type="match status" value="1"/>
</dbReference>
<keyword evidence="3" id="KW-0560">Oxidoreductase</keyword>
<reference evidence="6" key="1">
    <citation type="journal article" date="2008" name="J. Bacteriol.">
        <title>Genome sequence of the fish pathogen Renibacterium salmoninarum suggests reductive evolution away from an environmental Arthrobacter ancestor.</title>
        <authorList>
            <person name="Wiens G.D."/>
            <person name="Rockey D.D."/>
            <person name="Wu Z."/>
            <person name="Chang J."/>
            <person name="Levy R."/>
            <person name="Crane S."/>
            <person name="Chen D.S."/>
            <person name="Capri G.R."/>
            <person name="Burnett J.R."/>
            <person name="Sudheesh P.S."/>
            <person name="Schipma M.J."/>
            <person name="Burd H."/>
            <person name="Bhattacharyya A."/>
            <person name="Rhodes L.D."/>
            <person name="Kaul R."/>
            <person name="Strom M.S."/>
        </authorList>
    </citation>
    <scope>NUCLEOTIDE SEQUENCE [LARGE SCALE GENOMIC DNA]</scope>
    <source>
        <strain evidence="6">ATCC 33209 / DSM 20767 / JCM 11484 / NBRC 15589 / NCIMB 2235</strain>
    </source>
</reference>
<dbReference type="InterPro" id="IPR001155">
    <property type="entry name" value="OxRdtase_FMN_N"/>
</dbReference>
<evidence type="ECO:0000256" key="3">
    <source>
        <dbReference type="ARBA" id="ARBA00023002"/>
    </source>
</evidence>